<feature type="domain" description="PhnB-like" evidence="1">
    <location>
        <begin position="2"/>
        <end position="116"/>
    </location>
</feature>
<dbReference type="PANTHER" id="PTHR33990">
    <property type="entry name" value="PROTEIN YJDN-RELATED"/>
    <property type="match status" value="1"/>
</dbReference>
<gene>
    <name evidence="2" type="ORF">AN218_06065</name>
</gene>
<sequence>MQKITTHLWFDGRAEEAVRHYTSLFPDSRVVDVRRNGETGPGEPGAVTAVSFELAGQRFIAFDGGPGPAFGDALTLYVDCADQAEVDMFWEGLGEGGEEGRGGRLTDRFGVTWQIVPRAVTELLGDPDRDRAARVTKAMAGMRKLDVAALQNAARD</sequence>
<evidence type="ECO:0000313" key="2">
    <source>
        <dbReference type="EMBL" id="OEV12942.1"/>
    </source>
</evidence>
<accession>A0A1E7L9M0</accession>
<dbReference type="GO" id="GO:0032259">
    <property type="term" value="P:methylation"/>
    <property type="evidence" value="ECO:0007669"/>
    <property type="project" value="UniProtKB-KW"/>
</dbReference>
<dbReference type="InterPro" id="IPR009725">
    <property type="entry name" value="3_dmu_93_MTrfase"/>
</dbReference>
<dbReference type="SUPFAM" id="SSF54593">
    <property type="entry name" value="Glyoxalase/Bleomycin resistance protein/Dihydroxybiphenyl dioxygenase"/>
    <property type="match status" value="1"/>
</dbReference>
<keyword evidence="3" id="KW-1185">Reference proteome</keyword>
<dbReference type="PATRIC" id="fig|518642.10.peg.7371"/>
<dbReference type="PIRSF" id="PIRSF021700">
    <property type="entry name" value="3_dmu_93_MTrfase"/>
    <property type="match status" value="1"/>
</dbReference>
<dbReference type="AlphaFoldDB" id="A0A1E7L9M0"/>
<dbReference type="EMBL" id="LJGW01000110">
    <property type="protein sequence ID" value="OEV12942.1"/>
    <property type="molecule type" value="Genomic_DNA"/>
</dbReference>
<dbReference type="RefSeq" id="WP_070015575.1">
    <property type="nucleotide sequence ID" value="NZ_LJGW01000110.1"/>
</dbReference>
<dbReference type="GO" id="GO:0008168">
    <property type="term" value="F:methyltransferase activity"/>
    <property type="evidence" value="ECO:0007669"/>
    <property type="project" value="UniProtKB-KW"/>
</dbReference>
<dbReference type="Gene3D" id="3.10.180.10">
    <property type="entry name" value="2,3-Dihydroxybiphenyl 1,2-Dioxygenase, domain 1"/>
    <property type="match status" value="1"/>
</dbReference>
<keyword evidence="2" id="KW-0830">Ubiquinone</keyword>
<proteinExistence type="predicted"/>
<organism evidence="2 3">
    <name type="scientific">Streptomyces nanshensis</name>
    <dbReference type="NCBI Taxonomy" id="518642"/>
    <lineage>
        <taxon>Bacteria</taxon>
        <taxon>Bacillati</taxon>
        <taxon>Actinomycetota</taxon>
        <taxon>Actinomycetes</taxon>
        <taxon>Kitasatosporales</taxon>
        <taxon>Streptomycetaceae</taxon>
        <taxon>Streptomyces</taxon>
    </lineage>
</organism>
<dbReference type="InterPro" id="IPR029068">
    <property type="entry name" value="Glyas_Bleomycin-R_OHBP_Dase"/>
</dbReference>
<comment type="caution">
    <text evidence="2">The sequence shown here is derived from an EMBL/GenBank/DDBJ whole genome shotgun (WGS) entry which is preliminary data.</text>
</comment>
<evidence type="ECO:0000313" key="3">
    <source>
        <dbReference type="Proteomes" id="UP000176005"/>
    </source>
</evidence>
<dbReference type="InterPro" id="IPR028973">
    <property type="entry name" value="PhnB-like"/>
</dbReference>
<reference evidence="2 3" key="1">
    <citation type="journal article" date="2016" name="Front. Microbiol.">
        <title>Comparative Genomics Analysis of Streptomyces Species Reveals Their Adaptation to the Marine Environment and Their Diversity at the Genomic Level.</title>
        <authorList>
            <person name="Tian X."/>
            <person name="Zhang Z."/>
            <person name="Yang T."/>
            <person name="Chen M."/>
            <person name="Li J."/>
            <person name="Chen F."/>
            <person name="Yang J."/>
            <person name="Li W."/>
            <person name="Zhang B."/>
            <person name="Zhang Z."/>
            <person name="Wu J."/>
            <person name="Zhang C."/>
            <person name="Long L."/>
            <person name="Xiao J."/>
        </authorList>
    </citation>
    <scope>NUCLEOTIDE SEQUENCE [LARGE SCALE GENOMIC DNA]</scope>
    <source>
        <strain evidence="2 3">SCSIO 10429</strain>
    </source>
</reference>
<dbReference type="Pfam" id="PF06983">
    <property type="entry name" value="3-dmu-9_3-mt"/>
    <property type="match status" value="1"/>
</dbReference>
<keyword evidence="2" id="KW-0489">Methyltransferase</keyword>
<name>A0A1E7L9M0_9ACTN</name>
<dbReference type="Proteomes" id="UP000176005">
    <property type="component" value="Unassembled WGS sequence"/>
</dbReference>
<dbReference type="CDD" id="cd06588">
    <property type="entry name" value="PhnB_like"/>
    <property type="match status" value="1"/>
</dbReference>
<keyword evidence="2" id="KW-0808">Transferase</keyword>
<protein>
    <submittedName>
        <fullName evidence="2">3-demethylubiquinone-9 3-methyltransferase</fullName>
    </submittedName>
</protein>
<evidence type="ECO:0000259" key="1">
    <source>
        <dbReference type="Pfam" id="PF06983"/>
    </source>
</evidence>